<keyword evidence="8" id="KW-1185">Reference proteome</keyword>
<dbReference type="Gene3D" id="1.20.1070.10">
    <property type="entry name" value="Rhodopsin 7-helix transmembrane proteins"/>
    <property type="match status" value="1"/>
</dbReference>
<dbReference type="PANTHER" id="PTHR22751">
    <property type="entry name" value="G-PROTEIN COUPLED RECEPTOR-RELATED"/>
    <property type="match status" value="1"/>
</dbReference>
<evidence type="ECO:0000256" key="1">
    <source>
        <dbReference type="ARBA" id="ARBA00004370"/>
    </source>
</evidence>
<protein>
    <submittedName>
        <fullName evidence="7">Protein CBG24102</fullName>
    </submittedName>
</protein>
<dbReference type="GeneID" id="8590083"/>
<evidence type="ECO:0000256" key="3">
    <source>
        <dbReference type="ARBA" id="ARBA00022989"/>
    </source>
</evidence>
<evidence type="ECO:0000256" key="4">
    <source>
        <dbReference type="ARBA" id="ARBA00023136"/>
    </source>
</evidence>
<sequence>MKQSSLFEYGNFLIFRVFLVSDAMFSKLIPTVLYPILSVLLLNQIRAGKKNQERLGAKYNENDKTTFLITLMTVSHLICDLPKGLISLIQSYFVSAGGFLLLITNLIVLSTTLVIFNTILQCFICCALSTNYRNTVIEIPCQISLAFY</sequence>
<dbReference type="Pfam" id="PF10324">
    <property type="entry name" value="7TM_GPCR_Srw"/>
    <property type="match status" value="1"/>
</dbReference>
<dbReference type="AlphaFoldDB" id="A8WJZ7"/>
<accession>A8WJZ7</accession>
<reference evidence="7 8" key="2">
    <citation type="journal article" date="2011" name="PLoS Genet.">
        <title>Caenorhabditis briggsae recombinant inbred line genotypes reveal inter-strain incompatibility and the evolution of recombination.</title>
        <authorList>
            <person name="Ross J.A."/>
            <person name="Koboldt D.C."/>
            <person name="Staisch J.E."/>
            <person name="Chamberlin H.M."/>
            <person name="Gupta B.P."/>
            <person name="Miller R.D."/>
            <person name="Baird S.E."/>
            <person name="Haag E.S."/>
        </authorList>
    </citation>
    <scope>NUCLEOTIDE SEQUENCE [LARGE SCALE GENOMIC DNA]</scope>
    <source>
        <strain evidence="7 8">AF16</strain>
    </source>
</reference>
<dbReference type="RefSeq" id="XP_002648081.2">
    <property type="nucleotide sequence ID" value="XM_002648035.2"/>
</dbReference>
<dbReference type="PROSITE" id="PS50262">
    <property type="entry name" value="G_PROTEIN_RECEP_F1_2"/>
    <property type="match status" value="1"/>
</dbReference>
<dbReference type="KEGG" id="cbr:CBG_24102"/>
<dbReference type="InterPro" id="IPR017452">
    <property type="entry name" value="GPCR_Rhodpsn_7TM"/>
</dbReference>
<keyword evidence="3 5" id="KW-1133">Transmembrane helix</keyword>
<dbReference type="CTD" id="8590083"/>
<dbReference type="WormBase" id="CBG24102">
    <property type="protein sequence ID" value="CBP43645"/>
    <property type="gene ID" value="WBGene00042293"/>
</dbReference>
<keyword evidence="4 5" id="KW-0472">Membrane</keyword>
<evidence type="ECO:0000313" key="8">
    <source>
        <dbReference type="Proteomes" id="UP000008549"/>
    </source>
</evidence>
<dbReference type="Proteomes" id="UP000008549">
    <property type="component" value="Unassembled WGS sequence"/>
</dbReference>
<keyword evidence="2 5" id="KW-0812">Transmembrane</keyword>
<evidence type="ECO:0000313" key="7">
    <source>
        <dbReference type="EMBL" id="CAP20790.2"/>
    </source>
</evidence>
<evidence type="ECO:0000313" key="9">
    <source>
        <dbReference type="WormBase" id="CBG24102"/>
    </source>
</evidence>
<evidence type="ECO:0000256" key="5">
    <source>
        <dbReference type="SAM" id="Phobius"/>
    </source>
</evidence>
<evidence type="ECO:0000259" key="6">
    <source>
        <dbReference type="PROSITE" id="PS50262"/>
    </source>
</evidence>
<dbReference type="InterPro" id="IPR019427">
    <property type="entry name" value="7TM_GPCR_serpentine_rcpt_Srw"/>
</dbReference>
<organism evidence="7 8">
    <name type="scientific">Caenorhabditis briggsae</name>
    <dbReference type="NCBI Taxonomy" id="6238"/>
    <lineage>
        <taxon>Eukaryota</taxon>
        <taxon>Metazoa</taxon>
        <taxon>Ecdysozoa</taxon>
        <taxon>Nematoda</taxon>
        <taxon>Chromadorea</taxon>
        <taxon>Rhabditida</taxon>
        <taxon>Rhabditina</taxon>
        <taxon>Rhabditomorpha</taxon>
        <taxon>Rhabditoidea</taxon>
        <taxon>Rhabditidae</taxon>
        <taxon>Peloderinae</taxon>
        <taxon>Caenorhabditis</taxon>
    </lineage>
</organism>
<proteinExistence type="predicted"/>
<dbReference type="GO" id="GO:0008528">
    <property type="term" value="F:G protein-coupled peptide receptor activity"/>
    <property type="evidence" value="ECO:0007669"/>
    <property type="project" value="InterPro"/>
</dbReference>
<feature type="transmembrane region" description="Helical" evidence="5">
    <location>
        <begin position="92"/>
        <end position="116"/>
    </location>
</feature>
<feature type="transmembrane region" description="Helical" evidence="5">
    <location>
        <begin position="12"/>
        <end position="42"/>
    </location>
</feature>
<dbReference type="PANTHER" id="PTHR22751:SF30">
    <property type="entry name" value="G-PROTEIN COUPLED RECEPTORS FAMILY 1 PROFILE DOMAIN-CONTAINING PROTEIN"/>
    <property type="match status" value="1"/>
</dbReference>
<comment type="subcellular location">
    <subcellularLocation>
        <location evidence="1">Membrane</location>
    </subcellularLocation>
</comment>
<evidence type="ECO:0000256" key="2">
    <source>
        <dbReference type="ARBA" id="ARBA00022692"/>
    </source>
</evidence>
<gene>
    <name evidence="7 9" type="ORF">CBG24102</name>
    <name evidence="7" type="ORF">CBG_24102</name>
</gene>
<feature type="domain" description="G-protein coupled receptors family 1 profile" evidence="6">
    <location>
        <begin position="1"/>
        <end position="125"/>
    </location>
</feature>
<dbReference type="HOGENOM" id="CLU_1760428_0_0_1"/>
<name>A8WJZ7_CAEBR</name>
<reference evidence="7 8" key="1">
    <citation type="journal article" date="2003" name="PLoS Biol.">
        <title>The genome sequence of Caenorhabditis briggsae: a platform for comparative genomics.</title>
        <authorList>
            <person name="Stein L.D."/>
            <person name="Bao Z."/>
            <person name="Blasiar D."/>
            <person name="Blumenthal T."/>
            <person name="Brent M.R."/>
            <person name="Chen N."/>
            <person name="Chinwalla A."/>
            <person name="Clarke L."/>
            <person name="Clee C."/>
            <person name="Coghlan A."/>
            <person name="Coulson A."/>
            <person name="D'Eustachio P."/>
            <person name="Fitch D.H."/>
            <person name="Fulton L.A."/>
            <person name="Fulton R.E."/>
            <person name="Griffiths-Jones S."/>
            <person name="Harris T.W."/>
            <person name="Hillier L.W."/>
            <person name="Kamath R."/>
            <person name="Kuwabara P.E."/>
            <person name="Mardis E.R."/>
            <person name="Marra M.A."/>
            <person name="Miner T.L."/>
            <person name="Minx P."/>
            <person name="Mullikin J.C."/>
            <person name="Plumb R.W."/>
            <person name="Rogers J."/>
            <person name="Schein J.E."/>
            <person name="Sohrmann M."/>
            <person name="Spieth J."/>
            <person name="Stajich J.E."/>
            <person name="Wei C."/>
            <person name="Willey D."/>
            <person name="Wilson R.K."/>
            <person name="Durbin R."/>
            <person name="Waterston R.H."/>
        </authorList>
    </citation>
    <scope>NUCLEOTIDE SEQUENCE [LARGE SCALE GENOMIC DNA]</scope>
    <source>
        <strain evidence="7 8">AF16</strain>
    </source>
</reference>
<dbReference type="GO" id="GO:0016020">
    <property type="term" value="C:membrane"/>
    <property type="evidence" value="ECO:0007669"/>
    <property type="project" value="UniProtKB-SubCell"/>
</dbReference>
<dbReference type="SUPFAM" id="SSF81321">
    <property type="entry name" value="Family A G protein-coupled receptor-like"/>
    <property type="match status" value="1"/>
</dbReference>
<dbReference type="InParanoid" id="A8WJZ7"/>
<dbReference type="OMA" id="CHFWIVE"/>
<dbReference type="EMBL" id="HE601225">
    <property type="protein sequence ID" value="CAP20790.2"/>
    <property type="molecule type" value="Genomic_DNA"/>
</dbReference>